<evidence type="ECO:0000313" key="2">
    <source>
        <dbReference type="EMBL" id="MDX2912925.1"/>
    </source>
</evidence>
<dbReference type="EMBL" id="JARAVY010000013">
    <property type="protein sequence ID" value="MDX2912925.1"/>
    <property type="molecule type" value="Genomic_DNA"/>
</dbReference>
<keyword evidence="3" id="KW-1185">Reference proteome</keyword>
<gene>
    <name evidence="2" type="ORF">PV517_30160</name>
</gene>
<organism evidence="2 3">
    <name type="scientific">Streptomyces griseiscabiei</name>
    <dbReference type="NCBI Taxonomy" id="2993540"/>
    <lineage>
        <taxon>Bacteria</taxon>
        <taxon>Bacillati</taxon>
        <taxon>Actinomycetota</taxon>
        <taxon>Actinomycetes</taxon>
        <taxon>Kitasatosporales</taxon>
        <taxon>Streptomycetaceae</taxon>
        <taxon>Streptomyces</taxon>
    </lineage>
</organism>
<comment type="caution">
    <text evidence="2">The sequence shown here is derived from an EMBL/GenBank/DDBJ whole genome shotgun (WGS) entry which is preliminary data.</text>
</comment>
<feature type="signal peptide" evidence="1">
    <location>
        <begin position="1"/>
        <end position="23"/>
    </location>
</feature>
<proteinExistence type="predicted"/>
<dbReference type="PROSITE" id="PS51257">
    <property type="entry name" value="PROKAR_LIPOPROTEIN"/>
    <property type="match status" value="1"/>
</dbReference>
<dbReference type="Proteomes" id="UP001271723">
    <property type="component" value="Unassembled WGS sequence"/>
</dbReference>
<sequence length="165" mass="17867">MRRRVLAVVGAVAGAVLLSGCSAEDLPLAAVTVDADGTPRVLMRPCDDDSYEAPALSGWAGAYEDEPSDDETDTTLWAADGEWSGDREFPLFSPPGAWKAEVRGERRLRSGHAYRFVFYGQTDDYANGAVVFTTEDLGRLASGQVWADYRAMSVAEFEELASDSC</sequence>
<reference evidence="2 3" key="1">
    <citation type="journal article" date="2023" name="Microb. Genom.">
        <title>Mesoterricola silvestris gen. nov., sp. nov., Mesoterricola sediminis sp. nov., Geothrix oryzae sp. nov., Geothrix edaphica sp. nov., Geothrix rubra sp. nov., and Geothrix limicola sp. nov., six novel members of Acidobacteriota isolated from soils.</title>
        <authorList>
            <person name="Weisberg A.J."/>
            <person name="Pearce E."/>
            <person name="Kramer C.G."/>
            <person name="Chang J.H."/>
            <person name="Clarke C.R."/>
        </authorList>
    </citation>
    <scope>NUCLEOTIDE SEQUENCE [LARGE SCALE GENOMIC DNA]</scope>
    <source>
        <strain evidence="2 3">NRRL_B-2795</strain>
    </source>
</reference>
<keyword evidence="1" id="KW-0732">Signal</keyword>
<feature type="chain" id="PRO_5047061861" description="Lipoprotein" evidence="1">
    <location>
        <begin position="24"/>
        <end position="165"/>
    </location>
</feature>
<accession>A0ABU4LBR5</accession>
<evidence type="ECO:0008006" key="4">
    <source>
        <dbReference type="Google" id="ProtNLM"/>
    </source>
</evidence>
<dbReference type="RefSeq" id="WP_086761237.1">
    <property type="nucleotide sequence ID" value="NZ_JAGJBZ010000002.1"/>
</dbReference>
<name>A0ABU4LBR5_9ACTN</name>
<evidence type="ECO:0000313" key="3">
    <source>
        <dbReference type="Proteomes" id="UP001271723"/>
    </source>
</evidence>
<evidence type="ECO:0000256" key="1">
    <source>
        <dbReference type="SAM" id="SignalP"/>
    </source>
</evidence>
<protein>
    <recommendedName>
        <fullName evidence="4">Lipoprotein</fullName>
    </recommendedName>
</protein>